<feature type="transmembrane region" description="Helical" evidence="2">
    <location>
        <begin position="137"/>
        <end position="157"/>
    </location>
</feature>
<protein>
    <submittedName>
        <fullName evidence="3">Uncharacterized protein</fullName>
    </submittedName>
</protein>
<reference evidence="3 4" key="1">
    <citation type="journal article" date="2018" name="Genome Biol. Evol.">
        <title>Multiple Roots of Fruiting Body Formation in Amoebozoa.</title>
        <authorList>
            <person name="Hillmann F."/>
            <person name="Forbes G."/>
            <person name="Novohradska S."/>
            <person name="Ferling I."/>
            <person name="Riege K."/>
            <person name="Groth M."/>
            <person name="Westermann M."/>
            <person name="Marz M."/>
            <person name="Spaller T."/>
            <person name="Winckler T."/>
            <person name="Schaap P."/>
            <person name="Glockner G."/>
        </authorList>
    </citation>
    <scope>NUCLEOTIDE SEQUENCE [LARGE SCALE GENOMIC DNA]</scope>
    <source>
        <strain evidence="3 4">Jena</strain>
    </source>
</reference>
<dbReference type="InParanoid" id="A0A2P6NLH2"/>
<comment type="caution">
    <text evidence="3">The sequence shown here is derived from an EMBL/GenBank/DDBJ whole genome shotgun (WGS) entry which is preliminary data.</text>
</comment>
<organism evidence="3 4">
    <name type="scientific">Planoprotostelium fungivorum</name>
    <dbReference type="NCBI Taxonomy" id="1890364"/>
    <lineage>
        <taxon>Eukaryota</taxon>
        <taxon>Amoebozoa</taxon>
        <taxon>Evosea</taxon>
        <taxon>Variosea</taxon>
        <taxon>Cavosteliida</taxon>
        <taxon>Cavosteliaceae</taxon>
        <taxon>Planoprotostelium</taxon>
    </lineage>
</organism>
<dbReference type="EMBL" id="MDYQ01000056">
    <property type="protein sequence ID" value="PRP84825.1"/>
    <property type="molecule type" value="Genomic_DNA"/>
</dbReference>
<keyword evidence="2" id="KW-0812">Transmembrane</keyword>
<accession>A0A2P6NLH2</accession>
<evidence type="ECO:0000313" key="3">
    <source>
        <dbReference type="EMBL" id="PRP84825.1"/>
    </source>
</evidence>
<evidence type="ECO:0000256" key="1">
    <source>
        <dbReference type="SAM" id="MobiDB-lite"/>
    </source>
</evidence>
<dbReference type="AlphaFoldDB" id="A0A2P6NLH2"/>
<gene>
    <name evidence="3" type="ORF">PROFUN_07479</name>
</gene>
<keyword evidence="2" id="KW-1133">Transmembrane helix</keyword>
<feature type="transmembrane region" description="Helical" evidence="2">
    <location>
        <begin position="81"/>
        <end position="99"/>
    </location>
</feature>
<feature type="region of interest" description="Disordered" evidence="1">
    <location>
        <begin position="9"/>
        <end position="49"/>
    </location>
</feature>
<evidence type="ECO:0000313" key="4">
    <source>
        <dbReference type="Proteomes" id="UP000241769"/>
    </source>
</evidence>
<name>A0A2P6NLH2_9EUKA</name>
<sequence length="221" mass="23674">MRNIVVSWRTPRENSGLRTPQHHISDVSDDMPSTSATASPFIRHQTGRGGERGSLVAAINSDTNQQLVAPNKGKLNTLYHTVIKATLFGFGAVTSFWLGTGLVSLAFLSWLSLVAAVGFWVIAKLSSIGAGCFHSAASIYVAVGMGVDALAGTFHALSGSLFTLGFIALAFTVAAIIIVFAASLGLNFFAHGKRREIIIEEMEDTDSAISEEDWSRRLDED</sequence>
<keyword evidence="2" id="KW-0472">Membrane</keyword>
<feature type="transmembrane region" description="Helical" evidence="2">
    <location>
        <begin position="105"/>
        <end position="125"/>
    </location>
</feature>
<feature type="transmembrane region" description="Helical" evidence="2">
    <location>
        <begin position="163"/>
        <end position="189"/>
    </location>
</feature>
<dbReference type="Proteomes" id="UP000241769">
    <property type="component" value="Unassembled WGS sequence"/>
</dbReference>
<proteinExistence type="predicted"/>
<evidence type="ECO:0000256" key="2">
    <source>
        <dbReference type="SAM" id="Phobius"/>
    </source>
</evidence>
<keyword evidence="4" id="KW-1185">Reference proteome</keyword>